<dbReference type="SUPFAM" id="SSF103473">
    <property type="entry name" value="MFS general substrate transporter"/>
    <property type="match status" value="1"/>
</dbReference>
<keyword evidence="2" id="KW-0812">Transmembrane</keyword>
<feature type="compositionally biased region" description="Low complexity" evidence="1">
    <location>
        <begin position="248"/>
        <end position="261"/>
    </location>
</feature>
<dbReference type="EMBL" id="JAGTJR010000034">
    <property type="protein sequence ID" value="KAH7036731.1"/>
    <property type="molecule type" value="Genomic_DNA"/>
</dbReference>
<feature type="transmembrane region" description="Helical" evidence="2">
    <location>
        <begin position="132"/>
        <end position="151"/>
    </location>
</feature>
<feature type="transmembrane region" description="Helical" evidence="2">
    <location>
        <begin position="403"/>
        <end position="426"/>
    </location>
</feature>
<feature type="region of interest" description="Disordered" evidence="1">
    <location>
        <begin position="571"/>
        <end position="591"/>
    </location>
</feature>
<dbReference type="PANTHER" id="PTHR11360">
    <property type="entry name" value="MONOCARBOXYLATE TRANSPORTER"/>
    <property type="match status" value="1"/>
</dbReference>
<evidence type="ECO:0000313" key="3">
    <source>
        <dbReference type="EMBL" id="KAH7036731.1"/>
    </source>
</evidence>
<keyword evidence="4" id="KW-1185">Reference proteome</keyword>
<reference evidence="3 4" key="1">
    <citation type="journal article" date="2021" name="Nat. Commun.">
        <title>Genetic determinants of endophytism in the Arabidopsis root mycobiome.</title>
        <authorList>
            <person name="Mesny F."/>
            <person name="Miyauchi S."/>
            <person name="Thiergart T."/>
            <person name="Pickel B."/>
            <person name="Atanasova L."/>
            <person name="Karlsson M."/>
            <person name="Huettel B."/>
            <person name="Barry K.W."/>
            <person name="Haridas S."/>
            <person name="Chen C."/>
            <person name="Bauer D."/>
            <person name="Andreopoulos W."/>
            <person name="Pangilinan J."/>
            <person name="LaButti K."/>
            <person name="Riley R."/>
            <person name="Lipzen A."/>
            <person name="Clum A."/>
            <person name="Drula E."/>
            <person name="Henrissat B."/>
            <person name="Kohler A."/>
            <person name="Grigoriev I.V."/>
            <person name="Martin F.M."/>
            <person name="Hacquard S."/>
        </authorList>
    </citation>
    <scope>NUCLEOTIDE SEQUENCE [LARGE SCALE GENOMIC DNA]</scope>
    <source>
        <strain evidence="3 4">MPI-SDFR-AT-0080</strain>
    </source>
</reference>
<feature type="region of interest" description="Disordered" evidence="1">
    <location>
        <begin position="248"/>
        <end position="272"/>
    </location>
</feature>
<comment type="caution">
    <text evidence="3">The sequence shown here is derived from an EMBL/GenBank/DDBJ whole genome shotgun (WGS) entry which is preliminary data.</text>
</comment>
<dbReference type="Proteomes" id="UP000774617">
    <property type="component" value="Unassembled WGS sequence"/>
</dbReference>
<dbReference type="InterPro" id="IPR050327">
    <property type="entry name" value="Proton-linked_MCT"/>
</dbReference>
<proteinExistence type="predicted"/>
<feature type="transmembrane region" description="Helical" evidence="2">
    <location>
        <begin position="55"/>
        <end position="83"/>
    </location>
</feature>
<feature type="transmembrane region" description="Helical" evidence="2">
    <location>
        <begin position="280"/>
        <end position="303"/>
    </location>
</feature>
<dbReference type="InterPro" id="IPR036259">
    <property type="entry name" value="MFS_trans_sf"/>
</dbReference>
<name>A0ABQ8FZ01_9PEZI</name>
<organism evidence="3 4">
    <name type="scientific">Macrophomina phaseolina</name>
    <dbReference type="NCBI Taxonomy" id="35725"/>
    <lineage>
        <taxon>Eukaryota</taxon>
        <taxon>Fungi</taxon>
        <taxon>Dikarya</taxon>
        <taxon>Ascomycota</taxon>
        <taxon>Pezizomycotina</taxon>
        <taxon>Dothideomycetes</taxon>
        <taxon>Dothideomycetes incertae sedis</taxon>
        <taxon>Botryosphaeriales</taxon>
        <taxon>Botryosphaeriaceae</taxon>
        <taxon>Macrophomina</taxon>
    </lineage>
</organism>
<feature type="transmembrane region" description="Helical" evidence="2">
    <location>
        <begin position="315"/>
        <end position="338"/>
    </location>
</feature>
<dbReference type="PANTHER" id="PTHR11360:SF287">
    <property type="entry name" value="MFS MONOCARBOXYLATE TRANSPORTER"/>
    <property type="match status" value="1"/>
</dbReference>
<dbReference type="Gene3D" id="1.20.1250.20">
    <property type="entry name" value="MFS general substrate transporter like domains"/>
    <property type="match status" value="1"/>
</dbReference>
<protein>
    <submittedName>
        <fullName evidence="3">Major facilitator superfamily domain-containing protein</fullName>
    </submittedName>
</protein>
<feature type="transmembrane region" description="Helical" evidence="2">
    <location>
        <begin position="158"/>
        <end position="181"/>
    </location>
</feature>
<evidence type="ECO:0000313" key="4">
    <source>
        <dbReference type="Proteomes" id="UP000774617"/>
    </source>
</evidence>
<keyword evidence="2" id="KW-1133">Transmembrane helix</keyword>
<evidence type="ECO:0000256" key="2">
    <source>
        <dbReference type="SAM" id="Phobius"/>
    </source>
</evidence>
<sequence length="591" mass="62183">MTTVSTAVLEGRHPFTIAAEENISIATENLGRHFEHFDMETEPETEVSIDGGMTAWLVLAATCLIQLPIWGFSIAFGVIQEYYQSADSEIAGDKGMVPVIGATGTGILYLSSPPSLHSTLPPPSLRPSLRHYFGPIGLVVTSASFLASAFVTRASQLVVFQGVIAALGTGLLFATSTLSALTNSSHGAKDWHTASCGRCGKSATGVDLPFAMAASLDRFGHRTTMLGWTVSVTLVTAPLLLLLRPRRSQTPTTSRDPASAAPSPPPPPSPRSSIYRSPTFWALQTGNVLQSLGYFLPAAYLPGYATRALALPPRAGTLLLALLNATSVPGGIVLGVLCDRPRMTRRVLLLSALPSGVAVLCCWGLAGPPASATSSVSPSEGTRHDSSGITGHGGDSSRSGVTLLIVFALCYGFFAGGFSSTWSGVLRELQSENPRLDTGLVFGLLAGGRGVGNVVSGPISVALMAAREGSKKGGDMTMMGNSNGQVRGPGAGAYGSEYGPMILFTGASALLGAWGWLCQRRDVSAAASSWRRRVAAAAALAIPASVRWSCCCVGRNGFGAVARAWWRRVGQRPQHHQQQQQQQQHQEDRRR</sequence>
<gene>
    <name evidence="3" type="ORF">B0J12DRAFT_744192</name>
</gene>
<feature type="transmembrane region" description="Helical" evidence="2">
    <location>
        <begin position="347"/>
        <end position="366"/>
    </location>
</feature>
<accession>A0ABQ8FZ01</accession>
<feature type="region of interest" description="Disordered" evidence="1">
    <location>
        <begin position="372"/>
        <end position="396"/>
    </location>
</feature>
<feature type="transmembrane region" description="Helical" evidence="2">
    <location>
        <begin position="225"/>
        <end position="243"/>
    </location>
</feature>
<keyword evidence="2" id="KW-0472">Membrane</keyword>
<evidence type="ECO:0000256" key="1">
    <source>
        <dbReference type="SAM" id="MobiDB-lite"/>
    </source>
</evidence>